<proteinExistence type="predicted"/>
<gene>
    <name evidence="1" type="ordered locus">Shell_0026</name>
</gene>
<dbReference type="eggNOG" id="arCOG07088">
    <property type="taxonomic scope" value="Archaea"/>
</dbReference>
<name>D7DAI1_STAHD</name>
<reference evidence="1 2" key="2">
    <citation type="journal article" date="2011" name="Stand. Genomic Sci.">
        <title>Complete genome sequence of Staphylothermus hellenicus P8.</title>
        <authorList>
            <person name="Anderson I."/>
            <person name="Wirth R."/>
            <person name="Lucas S."/>
            <person name="Copeland A."/>
            <person name="Lapidus A."/>
            <person name="Cheng J.F."/>
            <person name="Goodwin L."/>
            <person name="Pitluck S."/>
            <person name="Davenport K."/>
            <person name="Detter J.C."/>
            <person name="Han C."/>
            <person name="Tapia R."/>
            <person name="Land M."/>
            <person name="Hauser L."/>
            <person name="Pati A."/>
            <person name="Mikhailova N."/>
            <person name="Woyke T."/>
            <person name="Klenk H.P."/>
            <person name="Kyrpides N."/>
            <person name="Ivanova N."/>
        </authorList>
    </citation>
    <scope>NUCLEOTIDE SEQUENCE [LARGE SCALE GENOMIC DNA]</scope>
    <source>
        <strain evidence="2">DSM 12710 / JCM 10830 / BK20S6-10-b1 / P8</strain>
    </source>
</reference>
<accession>D7DAI1</accession>
<keyword evidence="2" id="KW-1185">Reference proteome</keyword>
<evidence type="ECO:0000313" key="2">
    <source>
        <dbReference type="Proteomes" id="UP000002573"/>
    </source>
</evidence>
<dbReference type="EMBL" id="CP002051">
    <property type="protein sequence ID" value="ADI31178.1"/>
    <property type="molecule type" value="Genomic_DNA"/>
</dbReference>
<dbReference type="KEGG" id="shc:Shell_0026"/>
<dbReference type="HOGENOM" id="CLU_955179_0_0_2"/>
<dbReference type="AlphaFoldDB" id="D7DAI1"/>
<dbReference type="Proteomes" id="UP000002573">
    <property type="component" value="Chromosome"/>
</dbReference>
<reference evidence="2" key="1">
    <citation type="submission" date="2010-05" db="EMBL/GenBank/DDBJ databases">
        <title>Complete sequence of Staphylothermus hellenicus DSM 12710.</title>
        <authorList>
            <consortium name="US DOE Joint Genome Institute"/>
            <person name="Lucas S."/>
            <person name="Copeland A."/>
            <person name="Lapidus A."/>
            <person name="Cheng J.-F."/>
            <person name="Bruce D."/>
            <person name="Goodwin L."/>
            <person name="Pitluck S."/>
            <person name="Davenport K."/>
            <person name="Detter J.C."/>
            <person name="Han C."/>
            <person name="Tapia R."/>
            <person name="Larimer F."/>
            <person name="Land M."/>
            <person name="Hauser L."/>
            <person name="Kyrpides N."/>
            <person name="Mikhailova N."/>
            <person name="Anderson I.J."/>
            <person name="Woyke T."/>
        </authorList>
    </citation>
    <scope>NUCLEOTIDE SEQUENCE [LARGE SCALE GENOMIC DNA]</scope>
    <source>
        <strain evidence="2">DSM 12710 / JCM 10830 / BK20S6-10-b1 / P8</strain>
    </source>
</reference>
<dbReference type="STRING" id="591019.Shell_0026"/>
<dbReference type="PROSITE" id="PS51257">
    <property type="entry name" value="PROKAR_LIPOPROTEIN"/>
    <property type="match status" value="1"/>
</dbReference>
<dbReference type="OrthoDB" id="21357at2157"/>
<evidence type="ECO:0000313" key="1">
    <source>
        <dbReference type="EMBL" id="ADI31178.1"/>
    </source>
</evidence>
<protein>
    <submittedName>
        <fullName evidence="1">Uncharacterized protein</fullName>
    </submittedName>
</protein>
<organism evidence="1 2">
    <name type="scientific">Staphylothermus hellenicus (strain DSM 12710 / JCM 10830 / BK20S6-10-b1 / P8)</name>
    <dbReference type="NCBI Taxonomy" id="591019"/>
    <lineage>
        <taxon>Archaea</taxon>
        <taxon>Thermoproteota</taxon>
        <taxon>Thermoprotei</taxon>
        <taxon>Desulfurococcales</taxon>
        <taxon>Desulfurococcaceae</taxon>
        <taxon>Staphylothermus</taxon>
    </lineage>
</organism>
<sequence>MKNIVSLLIVFAVVFASCGILFHQSINRNKFVIDKNGLKRFLEGQYVSSVGLLRASTTVYPDNITIYIVNDNVLAAKALIVLASPLTFKIIAELNNEYSGGWNGKIDVLLGRDIPDTFYSSYNLLVKEIDGYKVVWEKLNYSSPITDWYNYADLLVYHALDKLLQGSRREAEESFINLTKMWDGYGFRDKAYYETQTYAVYKCALFIYLYRALQYAGSKIINDYSYIYDKCLSIIAKAQDPKYGGIHTDYRVVDGEIVVEGDMNTETTSIVVLALYSNYPKIIGEHAEPTL</sequence>